<name>A0A7J0DMN4_9ERIC</name>
<dbReference type="GO" id="GO:0016174">
    <property type="term" value="F:NAD(P)H oxidase H2O2-forming activity"/>
    <property type="evidence" value="ECO:0007669"/>
    <property type="project" value="TreeGrafter"/>
</dbReference>
<accession>A0A7J0DMN4</accession>
<dbReference type="AlphaFoldDB" id="A0A7J0DMN4"/>
<dbReference type="InterPro" id="IPR050369">
    <property type="entry name" value="RBOH/FRE"/>
</dbReference>
<evidence type="ECO:0000256" key="3">
    <source>
        <dbReference type="ARBA" id="ARBA00023002"/>
    </source>
</evidence>
<keyword evidence="1" id="KW-0285">Flavoprotein</keyword>
<evidence type="ECO:0000256" key="2">
    <source>
        <dbReference type="ARBA" id="ARBA00022827"/>
    </source>
</evidence>
<keyword evidence="2" id="KW-0274">FAD</keyword>
<protein>
    <submittedName>
        <fullName evidence="6">Riboflavin synthase-like superfamily protein</fullName>
    </submittedName>
</protein>
<feature type="domain" description="FAD-binding 8" evidence="4">
    <location>
        <begin position="92"/>
        <end position="160"/>
    </location>
</feature>
<evidence type="ECO:0000256" key="1">
    <source>
        <dbReference type="ARBA" id="ARBA00022630"/>
    </source>
</evidence>
<keyword evidence="7" id="KW-1185">Reference proteome</keyword>
<evidence type="ECO:0000259" key="4">
    <source>
        <dbReference type="Pfam" id="PF08022"/>
    </source>
</evidence>
<dbReference type="Proteomes" id="UP000585474">
    <property type="component" value="Unassembled WGS sequence"/>
</dbReference>
<dbReference type="PANTHER" id="PTHR11972:SF44">
    <property type="entry name" value="RESPIRATORY BURST OXIDASE HOMOLOG PROTEIN E"/>
    <property type="match status" value="1"/>
</dbReference>
<dbReference type="FunFam" id="3.40.50.80:FF:000028">
    <property type="entry name" value="Respiratory burst oxidase protein E"/>
    <property type="match status" value="1"/>
</dbReference>
<dbReference type="Pfam" id="PF08030">
    <property type="entry name" value="NAD_binding_6"/>
    <property type="match status" value="1"/>
</dbReference>
<dbReference type="Gene3D" id="3.40.50.80">
    <property type="entry name" value="Nucleotide-binding domain of ferredoxin-NADP reductase (FNR) module"/>
    <property type="match status" value="1"/>
</dbReference>
<dbReference type="OrthoDB" id="1679976at2759"/>
<dbReference type="CDD" id="cd06186">
    <property type="entry name" value="NOX_Duox_like_FAD_NADP"/>
    <property type="match status" value="1"/>
</dbReference>
<evidence type="ECO:0000259" key="5">
    <source>
        <dbReference type="Pfam" id="PF08030"/>
    </source>
</evidence>
<dbReference type="InterPro" id="IPR013112">
    <property type="entry name" value="FAD-bd_8"/>
</dbReference>
<comment type="caution">
    <text evidence="6">The sequence shown here is derived from an EMBL/GenBank/DDBJ whole genome shotgun (WGS) entry which is preliminary data.</text>
</comment>
<evidence type="ECO:0000313" key="7">
    <source>
        <dbReference type="Proteomes" id="UP000585474"/>
    </source>
</evidence>
<evidence type="ECO:0000313" key="6">
    <source>
        <dbReference type="EMBL" id="GFS38489.1"/>
    </source>
</evidence>
<dbReference type="Pfam" id="PF08022">
    <property type="entry name" value="FAD_binding_8"/>
    <property type="match status" value="1"/>
</dbReference>
<dbReference type="PRINTS" id="PR00466">
    <property type="entry name" value="GP91PHOX"/>
</dbReference>
<dbReference type="PANTHER" id="PTHR11972">
    <property type="entry name" value="NADPH OXIDASE"/>
    <property type="match status" value="1"/>
</dbReference>
<organism evidence="6 7">
    <name type="scientific">Actinidia rufa</name>
    <dbReference type="NCBI Taxonomy" id="165716"/>
    <lineage>
        <taxon>Eukaryota</taxon>
        <taxon>Viridiplantae</taxon>
        <taxon>Streptophyta</taxon>
        <taxon>Embryophyta</taxon>
        <taxon>Tracheophyta</taxon>
        <taxon>Spermatophyta</taxon>
        <taxon>Magnoliopsida</taxon>
        <taxon>eudicotyledons</taxon>
        <taxon>Gunneridae</taxon>
        <taxon>Pentapetalae</taxon>
        <taxon>asterids</taxon>
        <taxon>Ericales</taxon>
        <taxon>Actinidiaceae</taxon>
        <taxon>Actinidia</taxon>
    </lineage>
</organism>
<dbReference type="EMBL" id="BJWL01000313">
    <property type="protein sequence ID" value="GFS38489.1"/>
    <property type="molecule type" value="Genomic_DNA"/>
</dbReference>
<keyword evidence="3" id="KW-0560">Oxidoreductase</keyword>
<sequence>MAVGNASATKRQLYELQQISQHSKFRQEQKLECIQAQELGVQAKGAAETLKLNMALILVPVCHNMLTWIRSTRARLFIPFDENINFHKASIFGNFGTRRDNYLSVHIRIVGDWTEELKRVFAEDVGSACVIGRAKFGQLGNMDQRGLPKLFVDGPYGAPAQDNRNYDVLLIVGLGIGATPFISILRDLLNNTRTEDQMNSNTETSISNASLNSYTSLTSSSEKKKSQRTKNMNFYWVTREPGSFEWFKGVMNEVAEMDHKGQIEMHNYLTSVYEEGDARSTLITMDQALNHAKHGVDILSGTRVRTHFARPNWKEVFNKSASKYPYATVGVFYCGMPLLAKELRKLSHELTHRTSTRFEFHEYSEVKGLPPKHQAAILFVIL</sequence>
<dbReference type="InterPro" id="IPR013121">
    <property type="entry name" value="Fe_red_NAD-bd_6"/>
</dbReference>
<feature type="domain" description="Ferric reductase NAD binding" evidence="5">
    <location>
        <begin position="166"/>
        <end position="347"/>
    </location>
</feature>
<dbReference type="SUPFAM" id="SSF52343">
    <property type="entry name" value="Ferredoxin reductase-like, C-terminal NADP-linked domain"/>
    <property type="match status" value="1"/>
</dbReference>
<proteinExistence type="predicted"/>
<gene>
    <name evidence="6" type="ORF">Acr_00g0057790</name>
</gene>
<dbReference type="GO" id="GO:0005886">
    <property type="term" value="C:plasma membrane"/>
    <property type="evidence" value="ECO:0007669"/>
    <property type="project" value="TreeGrafter"/>
</dbReference>
<reference evidence="7" key="1">
    <citation type="submission" date="2019-07" db="EMBL/GenBank/DDBJ databases">
        <title>De Novo Assembly of kiwifruit Actinidia rufa.</title>
        <authorList>
            <person name="Sugita-Konishi S."/>
            <person name="Sato K."/>
            <person name="Mori E."/>
            <person name="Abe Y."/>
            <person name="Kisaki G."/>
            <person name="Hamano K."/>
            <person name="Suezawa K."/>
            <person name="Otani M."/>
            <person name="Fukuda T."/>
            <person name="Manabe T."/>
            <person name="Gomi K."/>
            <person name="Tabuchi M."/>
            <person name="Akimitsu K."/>
            <person name="Kataoka I."/>
        </authorList>
    </citation>
    <scope>NUCLEOTIDE SEQUENCE [LARGE SCALE GENOMIC DNA]</scope>
    <source>
        <strain evidence="7">cv. Fuchu</strain>
    </source>
</reference>
<dbReference type="InterPro" id="IPR000778">
    <property type="entry name" value="Cyt_b245_heavy_chain"/>
</dbReference>
<dbReference type="InterPro" id="IPR039261">
    <property type="entry name" value="FNR_nucleotide-bd"/>
</dbReference>